<feature type="domain" description="HAMP" evidence="12">
    <location>
        <begin position="332"/>
        <end position="384"/>
    </location>
</feature>
<evidence type="ECO:0000256" key="8">
    <source>
        <dbReference type="PROSITE-ProRule" id="PRU00284"/>
    </source>
</evidence>
<dbReference type="InterPro" id="IPR033480">
    <property type="entry name" value="sCache_2"/>
</dbReference>
<reference evidence="13 14" key="1">
    <citation type="submission" date="2018-05" db="EMBL/GenBank/DDBJ databases">
        <title>Genomic Encyclopedia of Type Strains, Phase IV (KMG-IV): sequencing the most valuable type-strain genomes for metagenomic binning, comparative biology and taxonomic classification.</title>
        <authorList>
            <person name="Goeker M."/>
        </authorList>
    </citation>
    <scope>NUCLEOTIDE SEQUENCE [LARGE SCALE GENOMIC DNA]</scope>
    <source>
        <strain evidence="13 14">DSM 23606</strain>
    </source>
</reference>
<keyword evidence="2" id="KW-1003">Cell membrane</keyword>
<proteinExistence type="inferred from homology"/>
<dbReference type="SMART" id="SM00304">
    <property type="entry name" value="HAMP"/>
    <property type="match status" value="2"/>
</dbReference>
<dbReference type="OrthoDB" id="2489132at2"/>
<evidence type="ECO:0000313" key="14">
    <source>
        <dbReference type="Proteomes" id="UP000246569"/>
    </source>
</evidence>
<dbReference type="RefSeq" id="WP_110017653.1">
    <property type="nucleotide sequence ID" value="NZ_QGTJ01000003.1"/>
</dbReference>
<keyword evidence="14" id="KW-1185">Reference proteome</keyword>
<protein>
    <submittedName>
        <fullName evidence="13">Methyl-accepting chemotaxis sensory transducer with Cache sensor</fullName>
    </submittedName>
</protein>
<evidence type="ECO:0000256" key="1">
    <source>
        <dbReference type="ARBA" id="ARBA00004651"/>
    </source>
</evidence>
<evidence type="ECO:0000256" key="7">
    <source>
        <dbReference type="ARBA" id="ARBA00029447"/>
    </source>
</evidence>
<dbReference type="GO" id="GO:0005886">
    <property type="term" value="C:plasma membrane"/>
    <property type="evidence" value="ECO:0007669"/>
    <property type="project" value="UniProtKB-SubCell"/>
</dbReference>
<feature type="domain" description="Methyl-accepting transducer" evidence="11">
    <location>
        <begin position="389"/>
        <end position="625"/>
    </location>
</feature>
<dbReference type="GO" id="GO:0006935">
    <property type="term" value="P:chemotaxis"/>
    <property type="evidence" value="ECO:0007669"/>
    <property type="project" value="UniProtKB-ARBA"/>
</dbReference>
<dbReference type="Pfam" id="PF00015">
    <property type="entry name" value="MCPsignal"/>
    <property type="match status" value="1"/>
</dbReference>
<comment type="similarity">
    <text evidence="7">Belongs to the methyl-accepting chemotaxis (MCP) protein family.</text>
</comment>
<dbReference type="Gene3D" id="6.10.340.10">
    <property type="match status" value="1"/>
</dbReference>
<organism evidence="13 14">
    <name type="scientific">Plasticicumulans acidivorans</name>
    <dbReference type="NCBI Taxonomy" id="886464"/>
    <lineage>
        <taxon>Bacteria</taxon>
        <taxon>Pseudomonadati</taxon>
        <taxon>Pseudomonadota</taxon>
        <taxon>Gammaproteobacteria</taxon>
        <taxon>Candidatus Competibacteraceae</taxon>
        <taxon>Plasticicumulans</taxon>
    </lineage>
</organism>
<keyword evidence="9" id="KW-0175">Coiled coil</keyword>
<feature type="transmembrane region" description="Helical" evidence="10">
    <location>
        <begin position="216"/>
        <end position="235"/>
    </location>
</feature>
<dbReference type="InterPro" id="IPR003660">
    <property type="entry name" value="HAMP_dom"/>
</dbReference>
<dbReference type="PANTHER" id="PTHR32089:SF112">
    <property type="entry name" value="LYSOZYME-LIKE PROTEIN-RELATED"/>
    <property type="match status" value="1"/>
</dbReference>
<feature type="coiled-coil region" evidence="9">
    <location>
        <begin position="287"/>
        <end position="319"/>
    </location>
</feature>
<dbReference type="PROSITE" id="PS50111">
    <property type="entry name" value="CHEMOTAXIS_TRANSDUC_2"/>
    <property type="match status" value="1"/>
</dbReference>
<evidence type="ECO:0000259" key="12">
    <source>
        <dbReference type="PROSITE" id="PS50885"/>
    </source>
</evidence>
<dbReference type="Gene3D" id="1.10.287.950">
    <property type="entry name" value="Methyl-accepting chemotaxis protein"/>
    <property type="match status" value="1"/>
</dbReference>
<dbReference type="AlphaFoldDB" id="A0A317MWA3"/>
<dbReference type="GO" id="GO:0007165">
    <property type="term" value="P:signal transduction"/>
    <property type="evidence" value="ECO:0007669"/>
    <property type="project" value="UniProtKB-KW"/>
</dbReference>
<dbReference type="SUPFAM" id="SSF158472">
    <property type="entry name" value="HAMP domain-like"/>
    <property type="match status" value="1"/>
</dbReference>
<evidence type="ECO:0000313" key="13">
    <source>
        <dbReference type="EMBL" id="PWV63139.1"/>
    </source>
</evidence>
<evidence type="ECO:0000256" key="6">
    <source>
        <dbReference type="ARBA" id="ARBA00023224"/>
    </source>
</evidence>
<dbReference type="PROSITE" id="PS50885">
    <property type="entry name" value="HAMP"/>
    <property type="match status" value="2"/>
</dbReference>
<evidence type="ECO:0000256" key="9">
    <source>
        <dbReference type="SAM" id="Coils"/>
    </source>
</evidence>
<keyword evidence="3 10" id="KW-0812">Transmembrane</keyword>
<keyword evidence="5 10" id="KW-0472">Membrane</keyword>
<keyword evidence="6 8" id="KW-0807">Transducer</keyword>
<dbReference type="Proteomes" id="UP000246569">
    <property type="component" value="Unassembled WGS sequence"/>
</dbReference>
<evidence type="ECO:0000256" key="10">
    <source>
        <dbReference type="SAM" id="Phobius"/>
    </source>
</evidence>
<feature type="transmembrane region" description="Helical" evidence="10">
    <location>
        <begin position="32"/>
        <end position="51"/>
    </location>
</feature>
<dbReference type="SMART" id="SM00283">
    <property type="entry name" value="MA"/>
    <property type="match status" value="1"/>
</dbReference>
<evidence type="ECO:0000256" key="5">
    <source>
        <dbReference type="ARBA" id="ARBA00023136"/>
    </source>
</evidence>
<sequence length="647" mass="68932">MSAAAEMLTIDLTGREAASGITGRLRNLPLRWQFSLLVAIVVAALAVLVSVTSWQLRGMVDEQNAESLHQSVEMAVGILEHFHAEELAGRLDRDTAQARAREALDALHHDDAYYFAYDRDGRFVQHGGNPQMVGQSVSQLRDAEGHNMLDAFQRAVGGSVLGVQHAGFVEYDAARPGSTAAEPKQSYVRLFAPWGWVLGAGDYLTDIDARFLRQQLMMIGAATLVAVVLALMLAWQSRRIVGNVHAVLGFAQRLAAHDLQAHMSLNTREEFGQMASALNRAVDALRASALRDQEQVEQLRAAEAEQEAQSREIAGQSERIQQAAQREHALAEQLRAKVDRIVVAVETAAQGDLTVVSDVSGEDAIGRVGEALARLLKDLRASIAGIARNAEQLARSVSTSREVSRRLSTVAQDSSDNAEQLASATEGVDRSLHAVAAATEQMNSAVHEIARNVHRSVEIAAVAGSAADKAAQLVDKLSGSSEQIGSVSRVITRIAEQTNLLALNATIEAARAGEAGKGFAVVAQEVKELARNTAQATGDIEQRIEAIQADTGEVVRAIGEIRRTIDEVNALSNMIAAAVEEQSATTGEISRSVAAAAQGSAAISSGVQQLAGSAHTVRDGATETATAAERLAELAGEQSGLIRRFRC</sequence>
<dbReference type="Gene3D" id="3.30.450.20">
    <property type="entry name" value="PAS domain"/>
    <property type="match status" value="1"/>
</dbReference>
<dbReference type="PANTHER" id="PTHR32089">
    <property type="entry name" value="METHYL-ACCEPTING CHEMOTAXIS PROTEIN MCPB"/>
    <property type="match status" value="1"/>
</dbReference>
<accession>A0A317MWA3</accession>
<keyword evidence="4 10" id="KW-1133">Transmembrane helix</keyword>
<evidence type="ECO:0000259" key="11">
    <source>
        <dbReference type="PROSITE" id="PS50111"/>
    </source>
</evidence>
<evidence type="ECO:0000256" key="4">
    <source>
        <dbReference type="ARBA" id="ARBA00022989"/>
    </source>
</evidence>
<dbReference type="SUPFAM" id="SSF58104">
    <property type="entry name" value="Methyl-accepting chemotaxis protein (MCP) signaling domain"/>
    <property type="match status" value="1"/>
</dbReference>
<evidence type="ECO:0000256" key="2">
    <source>
        <dbReference type="ARBA" id="ARBA00022475"/>
    </source>
</evidence>
<comment type="caution">
    <text evidence="13">The sequence shown here is derived from an EMBL/GenBank/DDBJ whole genome shotgun (WGS) entry which is preliminary data.</text>
</comment>
<dbReference type="Pfam" id="PF17200">
    <property type="entry name" value="sCache_2"/>
    <property type="match status" value="1"/>
</dbReference>
<feature type="domain" description="HAMP" evidence="12">
    <location>
        <begin position="238"/>
        <end position="290"/>
    </location>
</feature>
<gene>
    <name evidence="13" type="ORF">C7443_10363</name>
</gene>
<dbReference type="InterPro" id="IPR004089">
    <property type="entry name" value="MCPsignal_dom"/>
</dbReference>
<dbReference type="SMART" id="SM01049">
    <property type="entry name" value="Cache_2"/>
    <property type="match status" value="1"/>
</dbReference>
<evidence type="ECO:0000256" key="3">
    <source>
        <dbReference type="ARBA" id="ARBA00022692"/>
    </source>
</evidence>
<comment type="subcellular location">
    <subcellularLocation>
        <location evidence="1">Cell membrane</location>
        <topology evidence="1">Multi-pass membrane protein</topology>
    </subcellularLocation>
</comment>
<name>A0A317MWA3_9GAMM</name>
<dbReference type="EMBL" id="QGTJ01000003">
    <property type="protein sequence ID" value="PWV63139.1"/>
    <property type="molecule type" value="Genomic_DNA"/>
</dbReference>